<dbReference type="Proteomes" id="UP000469346">
    <property type="component" value="Unassembled WGS sequence"/>
</dbReference>
<dbReference type="InterPro" id="IPR022893">
    <property type="entry name" value="Shikimate_DH_fam"/>
</dbReference>
<feature type="domain" description="Shikimate dehydrogenase substrate binding N-terminal" evidence="3">
    <location>
        <begin position="20"/>
        <end position="100"/>
    </location>
</feature>
<dbReference type="SUPFAM" id="SSF53223">
    <property type="entry name" value="Aminoacid dehydrogenase-like, N-terminal domain"/>
    <property type="match status" value="1"/>
</dbReference>
<accession>A0A6N9TQF3</accession>
<name>A0A6N9TQF3_DISTH</name>
<dbReference type="PANTHER" id="PTHR21089">
    <property type="entry name" value="SHIKIMATE DEHYDROGENASE"/>
    <property type="match status" value="1"/>
</dbReference>
<dbReference type="Gene3D" id="3.40.50.10860">
    <property type="entry name" value="Leucine Dehydrogenase, chain A, domain 1"/>
    <property type="match status" value="1"/>
</dbReference>
<evidence type="ECO:0000256" key="2">
    <source>
        <dbReference type="ARBA" id="ARBA00023141"/>
    </source>
</evidence>
<reference evidence="4 5" key="1">
    <citation type="submission" date="2020-02" db="EMBL/GenBank/DDBJ databases">
        <title>Comparative genomics of sulfur disproportionating microorganisms.</title>
        <authorList>
            <person name="Ward L.M."/>
            <person name="Bertran E."/>
            <person name="Johnston D.T."/>
        </authorList>
    </citation>
    <scope>NUCLEOTIDE SEQUENCE [LARGE SCALE GENOMIC DNA]</scope>
    <source>
        <strain evidence="4 5">DSM 100025</strain>
    </source>
</reference>
<keyword evidence="2" id="KW-0028">Amino-acid biosynthesis</keyword>
<evidence type="ECO:0000259" key="3">
    <source>
        <dbReference type="Pfam" id="PF08501"/>
    </source>
</evidence>
<dbReference type="GO" id="GO:0004764">
    <property type="term" value="F:shikimate 3-dehydrogenase (NADP+) activity"/>
    <property type="evidence" value="ECO:0007669"/>
    <property type="project" value="InterPro"/>
</dbReference>
<sequence length="139" mass="14415">MEERPPVRRPVDTQTRLYGIIGHPVRHSLSPAMHNAAFLAAGENAVYLAFDVTDPAAALAGARALGIGGLSVTIPHKEAVLPLLDEVDPPARRIGAVNTVIHRDGRLLGANTDAAGAVRALEEAIPLAGRRVVVLGAGG</sequence>
<evidence type="ECO:0000313" key="4">
    <source>
        <dbReference type="EMBL" id="NDY43501.1"/>
    </source>
</evidence>
<evidence type="ECO:0000313" key="5">
    <source>
        <dbReference type="Proteomes" id="UP000469346"/>
    </source>
</evidence>
<dbReference type="AlphaFoldDB" id="A0A6N9TQF3"/>
<organism evidence="4 5">
    <name type="scientific">Dissulfurirhabdus thermomarina</name>
    <dbReference type="NCBI Taxonomy" id="1765737"/>
    <lineage>
        <taxon>Bacteria</taxon>
        <taxon>Deltaproteobacteria</taxon>
        <taxon>Dissulfurirhabdaceae</taxon>
        <taxon>Dissulfurirhabdus</taxon>
    </lineage>
</organism>
<dbReference type="InterPro" id="IPR046346">
    <property type="entry name" value="Aminoacid_DH-like_N_sf"/>
</dbReference>
<protein>
    <submittedName>
        <fullName evidence="4">Shikimate dehydrogenase</fullName>
    </submittedName>
</protein>
<comment type="caution">
    <text evidence="4">The sequence shown here is derived from an EMBL/GenBank/DDBJ whole genome shotgun (WGS) entry which is preliminary data.</text>
</comment>
<dbReference type="Pfam" id="PF08501">
    <property type="entry name" value="Shikimate_dh_N"/>
    <property type="match status" value="1"/>
</dbReference>
<dbReference type="PANTHER" id="PTHR21089:SF1">
    <property type="entry name" value="BIFUNCTIONAL 3-DEHYDROQUINATE DEHYDRATASE_SHIKIMATE DEHYDROGENASE, CHLOROPLASTIC"/>
    <property type="match status" value="1"/>
</dbReference>
<evidence type="ECO:0000256" key="1">
    <source>
        <dbReference type="ARBA" id="ARBA00004871"/>
    </source>
</evidence>
<keyword evidence="2" id="KW-0057">Aromatic amino acid biosynthesis</keyword>
<comment type="pathway">
    <text evidence="1">Metabolic intermediate biosynthesis; chorismate biosynthesis; chorismate from D-erythrose 4-phosphate and phosphoenolpyruvate: step 4/7.</text>
</comment>
<keyword evidence="5" id="KW-1185">Reference proteome</keyword>
<dbReference type="InterPro" id="IPR013708">
    <property type="entry name" value="Shikimate_DH-bd_N"/>
</dbReference>
<dbReference type="EMBL" id="JAAGRR010000189">
    <property type="protein sequence ID" value="NDY43501.1"/>
    <property type="molecule type" value="Genomic_DNA"/>
</dbReference>
<dbReference type="GO" id="GO:0019632">
    <property type="term" value="P:shikimate metabolic process"/>
    <property type="evidence" value="ECO:0007669"/>
    <property type="project" value="TreeGrafter"/>
</dbReference>
<feature type="non-terminal residue" evidence="4">
    <location>
        <position position="139"/>
    </location>
</feature>
<dbReference type="GO" id="GO:0009423">
    <property type="term" value="P:chorismate biosynthetic process"/>
    <property type="evidence" value="ECO:0007669"/>
    <property type="project" value="TreeGrafter"/>
</dbReference>
<proteinExistence type="predicted"/>
<gene>
    <name evidence="4" type="ORF">G3N55_11715</name>
</gene>
<dbReference type="GO" id="GO:0009073">
    <property type="term" value="P:aromatic amino acid family biosynthetic process"/>
    <property type="evidence" value="ECO:0007669"/>
    <property type="project" value="UniProtKB-KW"/>
</dbReference>